<evidence type="ECO:0000313" key="2">
    <source>
        <dbReference type="EMBL" id="QDV74844.1"/>
    </source>
</evidence>
<organism evidence="2 3">
    <name type="scientific">Botrimarina mediterranea</name>
    <dbReference type="NCBI Taxonomy" id="2528022"/>
    <lineage>
        <taxon>Bacteria</taxon>
        <taxon>Pseudomonadati</taxon>
        <taxon>Planctomycetota</taxon>
        <taxon>Planctomycetia</taxon>
        <taxon>Pirellulales</taxon>
        <taxon>Lacipirellulaceae</taxon>
        <taxon>Botrimarina</taxon>
    </lineage>
</organism>
<dbReference type="Pfam" id="PF08305">
    <property type="entry name" value="NPCBM"/>
    <property type="match status" value="1"/>
</dbReference>
<gene>
    <name evidence="2" type="ORF">Spa11_30530</name>
</gene>
<accession>A0A518KAM9</accession>
<proteinExistence type="predicted"/>
<protein>
    <submittedName>
        <fullName evidence="2">NPCBM/NEW2 domain protein</fullName>
    </submittedName>
</protein>
<dbReference type="InterPro" id="IPR038637">
    <property type="entry name" value="NPCBM_sf"/>
</dbReference>
<keyword evidence="3" id="KW-1185">Reference proteome</keyword>
<feature type="domain" description="Glycosyl hydrolase family 98 putative carbohydrate-binding module" evidence="1">
    <location>
        <begin position="265"/>
        <end position="416"/>
    </location>
</feature>
<sequence length="418" mass="44209">MRHASVSGMNRAETQRRRGVVAALVVGCLFTGSFVLADGTAVFAGGERIEEAAIKAFSVDRDGVEGVLVVDGEERELSGLVRWGEPRAAVTRTAVVLEDGSRLVCDRPWSPAGLARVDEATVRLRRGKGWVDFPRESVAWLLLTPEAVGLDVERLPSVDVVDGEDVVLLVGGDRLIGRVESLTNDTLRLVVADEAIDTPLESVAALRLSGGSIERTEAKCLVGLADGSLLKADDLTVANDSFTAKASGAEVTGEAATLVLIQPLASGVRYLSDLEPADYRHTPYLDLPWPYTRDGGLRGGPLVGGGRRAAKGIAMHTAARLVYRLDGSPQRFQAEIAVADPEPGAAATGSVSFRVYLVKEGKFEPANEGYVMRVGEAARPIDIDLAGAAALALVVDFADDGDAGDDALWLDARLVSVE</sequence>
<dbReference type="InterPro" id="IPR013222">
    <property type="entry name" value="Glyco_hyd_98_carb-bd"/>
</dbReference>
<dbReference type="AlphaFoldDB" id="A0A518KAM9"/>
<evidence type="ECO:0000313" key="3">
    <source>
        <dbReference type="Proteomes" id="UP000316426"/>
    </source>
</evidence>
<dbReference type="Proteomes" id="UP000316426">
    <property type="component" value="Chromosome"/>
</dbReference>
<evidence type="ECO:0000259" key="1">
    <source>
        <dbReference type="SMART" id="SM00776"/>
    </source>
</evidence>
<dbReference type="Gene3D" id="2.60.120.1060">
    <property type="entry name" value="NPCBM/NEW2 domain"/>
    <property type="match status" value="1"/>
</dbReference>
<dbReference type="SUPFAM" id="SSF49785">
    <property type="entry name" value="Galactose-binding domain-like"/>
    <property type="match status" value="1"/>
</dbReference>
<dbReference type="InterPro" id="IPR008979">
    <property type="entry name" value="Galactose-bd-like_sf"/>
</dbReference>
<dbReference type="SMART" id="SM00776">
    <property type="entry name" value="NPCBM"/>
    <property type="match status" value="1"/>
</dbReference>
<dbReference type="EMBL" id="CP036349">
    <property type="protein sequence ID" value="QDV74844.1"/>
    <property type="molecule type" value="Genomic_DNA"/>
</dbReference>
<reference evidence="2 3" key="1">
    <citation type="submission" date="2019-02" db="EMBL/GenBank/DDBJ databases">
        <title>Deep-cultivation of Planctomycetes and their phenomic and genomic characterization uncovers novel biology.</title>
        <authorList>
            <person name="Wiegand S."/>
            <person name="Jogler M."/>
            <person name="Boedeker C."/>
            <person name="Pinto D."/>
            <person name="Vollmers J."/>
            <person name="Rivas-Marin E."/>
            <person name="Kohn T."/>
            <person name="Peeters S.H."/>
            <person name="Heuer A."/>
            <person name="Rast P."/>
            <person name="Oberbeckmann S."/>
            <person name="Bunk B."/>
            <person name="Jeske O."/>
            <person name="Meyerdierks A."/>
            <person name="Storesund J.E."/>
            <person name="Kallscheuer N."/>
            <person name="Luecker S."/>
            <person name="Lage O.M."/>
            <person name="Pohl T."/>
            <person name="Merkel B.J."/>
            <person name="Hornburger P."/>
            <person name="Mueller R.-W."/>
            <person name="Bruemmer F."/>
            <person name="Labrenz M."/>
            <person name="Spormann A.M."/>
            <person name="Op den Camp H."/>
            <person name="Overmann J."/>
            <person name="Amann R."/>
            <person name="Jetten M.S.M."/>
            <person name="Mascher T."/>
            <person name="Medema M.H."/>
            <person name="Devos D.P."/>
            <person name="Kaster A.-K."/>
            <person name="Ovreas L."/>
            <person name="Rohde M."/>
            <person name="Galperin M.Y."/>
            <person name="Jogler C."/>
        </authorList>
    </citation>
    <scope>NUCLEOTIDE SEQUENCE [LARGE SCALE GENOMIC DNA]</scope>
    <source>
        <strain evidence="2 3">Spa11</strain>
    </source>
</reference>
<dbReference type="KEGG" id="bmei:Spa11_30530"/>
<name>A0A518KAM9_9BACT</name>